<dbReference type="PRINTS" id="PR00081">
    <property type="entry name" value="GDHRDH"/>
</dbReference>
<gene>
    <name evidence="3" type="ORF">HCN08_11140</name>
</gene>
<reference evidence="3 4" key="1">
    <citation type="submission" date="2020-03" db="EMBL/GenBank/DDBJ databases">
        <title>WGS of actinomycetes isolated from Thailand.</title>
        <authorList>
            <person name="Thawai C."/>
        </authorList>
    </citation>
    <scope>NUCLEOTIDE SEQUENCE [LARGE SCALE GENOMIC DNA]</scope>
    <source>
        <strain evidence="3 4">PRB2-1</strain>
    </source>
</reference>
<accession>A0ABX0ZKX9</accession>
<keyword evidence="4" id="KW-1185">Reference proteome</keyword>
<dbReference type="PANTHER" id="PTHR43157">
    <property type="entry name" value="PHOSPHATIDYLINOSITOL-GLYCAN BIOSYNTHESIS CLASS F PROTEIN-RELATED"/>
    <property type="match status" value="1"/>
</dbReference>
<dbReference type="InterPro" id="IPR036291">
    <property type="entry name" value="NAD(P)-bd_dom_sf"/>
</dbReference>
<feature type="region of interest" description="Disordered" evidence="2">
    <location>
        <begin position="1"/>
        <end position="27"/>
    </location>
</feature>
<dbReference type="PANTHER" id="PTHR43157:SF31">
    <property type="entry name" value="PHOSPHATIDYLINOSITOL-GLYCAN BIOSYNTHESIS CLASS F PROTEIN"/>
    <property type="match status" value="1"/>
</dbReference>
<dbReference type="Gene3D" id="3.40.50.720">
    <property type="entry name" value="NAD(P)-binding Rossmann-like Domain"/>
    <property type="match status" value="1"/>
</dbReference>
<evidence type="ECO:0000256" key="1">
    <source>
        <dbReference type="ARBA" id="ARBA00023002"/>
    </source>
</evidence>
<evidence type="ECO:0000313" key="4">
    <source>
        <dbReference type="Proteomes" id="UP000734511"/>
    </source>
</evidence>
<dbReference type="Pfam" id="PF00106">
    <property type="entry name" value="adh_short"/>
    <property type="match status" value="1"/>
</dbReference>
<dbReference type="EMBL" id="JAATEJ010000006">
    <property type="protein sequence ID" value="NJP43956.1"/>
    <property type="molecule type" value="Genomic_DNA"/>
</dbReference>
<dbReference type="NCBIfam" id="NF004846">
    <property type="entry name" value="PRK06197.1"/>
    <property type="match status" value="1"/>
</dbReference>
<dbReference type="InterPro" id="IPR002347">
    <property type="entry name" value="SDR_fam"/>
</dbReference>
<keyword evidence="1" id="KW-0560">Oxidoreductase</keyword>
<dbReference type="SUPFAM" id="SSF51735">
    <property type="entry name" value="NAD(P)-binding Rossmann-fold domains"/>
    <property type="match status" value="1"/>
</dbReference>
<sequence>MEKSATSNTSATPAPSGTEPSASPLALPDLTGRTAVVTGASSGIGLATACALAGSGARVVLACRRPDMARAAAALIRRAHPSATVGTGLLDLADLSAIRRFADRLDYARVDLLVNNAGLALAPRSRTADGFETHFGVNHLGTFALTLLLLPRLLAAPRPRVVTVSSEAQRVAALDLADPNCERRYRPWAAYLRSKQANLYFAAELQRRADAAGTPLLSIGAAPGLTRTNVLGANGEHAVLRRVVRLLGKPPAQGAAPVLYAATADLPGGSYVAPGGPMQQRGAPRTWHRTRTLHDTATAGRLWTLSEEMTGVRADFGYATAA</sequence>
<dbReference type="Proteomes" id="UP000734511">
    <property type="component" value="Unassembled WGS sequence"/>
</dbReference>
<evidence type="ECO:0000313" key="3">
    <source>
        <dbReference type="EMBL" id="NJP43956.1"/>
    </source>
</evidence>
<evidence type="ECO:0000256" key="2">
    <source>
        <dbReference type="SAM" id="MobiDB-lite"/>
    </source>
</evidence>
<feature type="compositionally biased region" description="Polar residues" evidence="2">
    <location>
        <begin position="1"/>
        <end position="21"/>
    </location>
</feature>
<comment type="caution">
    <text evidence="3">The sequence shown here is derived from an EMBL/GenBank/DDBJ whole genome shotgun (WGS) entry which is preliminary data.</text>
</comment>
<proteinExistence type="predicted"/>
<dbReference type="RefSeq" id="WP_167982813.1">
    <property type="nucleotide sequence ID" value="NZ_JAATEJ010000006.1"/>
</dbReference>
<protein>
    <submittedName>
        <fullName evidence="3">SDR family NAD(P)-dependent oxidoreductase</fullName>
    </submittedName>
</protein>
<organism evidence="3 4">
    <name type="scientific">Actinacidiphila epipremni</name>
    <dbReference type="NCBI Taxonomy" id="2053013"/>
    <lineage>
        <taxon>Bacteria</taxon>
        <taxon>Bacillati</taxon>
        <taxon>Actinomycetota</taxon>
        <taxon>Actinomycetes</taxon>
        <taxon>Kitasatosporales</taxon>
        <taxon>Streptomycetaceae</taxon>
        <taxon>Actinacidiphila</taxon>
    </lineage>
</organism>
<name>A0ABX0ZKX9_9ACTN</name>